<accession>A0ACC1ADF4</accession>
<evidence type="ECO:0000313" key="2">
    <source>
        <dbReference type="Proteomes" id="UP001164250"/>
    </source>
</evidence>
<protein>
    <submittedName>
        <fullName evidence="1">Uncharacterized protein</fullName>
    </submittedName>
</protein>
<name>A0ACC1ADF4_9ROSI</name>
<comment type="caution">
    <text evidence="1">The sequence shown here is derived from an EMBL/GenBank/DDBJ whole genome shotgun (WGS) entry which is preliminary data.</text>
</comment>
<dbReference type="Proteomes" id="UP001164250">
    <property type="component" value="Chromosome 11"/>
</dbReference>
<dbReference type="EMBL" id="CM047907">
    <property type="protein sequence ID" value="KAJ0084284.1"/>
    <property type="molecule type" value="Genomic_DNA"/>
</dbReference>
<sequence>MKKEIEGTEEAEAKQRKRKNMISSRASAARSRANKQHLKYLEEEVEALKDENAHMKELILIEEEMEKTAKKLKPEN</sequence>
<evidence type="ECO:0000313" key="1">
    <source>
        <dbReference type="EMBL" id="KAJ0084284.1"/>
    </source>
</evidence>
<organism evidence="1 2">
    <name type="scientific">Pistacia atlantica</name>
    <dbReference type="NCBI Taxonomy" id="434234"/>
    <lineage>
        <taxon>Eukaryota</taxon>
        <taxon>Viridiplantae</taxon>
        <taxon>Streptophyta</taxon>
        <taxon>Embryophyta</taxon>
        <taxon>Tracheophyta</taxon>
        <taxon>Spermatophyta</taxon>
        <taxon>Magnoliopsida</taxon>
        <taxon>eudicotyledons</taxon>
        <taxon>Gunneridae</taxon>
        <taxon>Pentapetalae</taxon>
        <taxon>rosids</taxon>
        <taxon>malvids</taxon>
        <taxon>Sapindales</taxon>
        <taxon>Anacardiaceae</taxon>
        <taxon>Pistacia</taxon>
    </lineage>
</organism>
<proteinExistence type="predicted"/>
<keyword evidence="2" id="KW-1185">Reference proteome</keyword>
<reference evidence="2" key="1">
    <citation type="journal article" date="2023" name="G3 (Bethesda)">
        <title>Genome assembly and association tests identify interacting loci associated with vigor, precocity, and sex in interspecific pistachio rootstocks.</title>
        <authorList>
            <person name="Palmer W."/>
            <person name="Jacygrad E."/>
            <person name="Sagayaradj S."/>
            <person name="Cavanaugh K."/>
            <person name="Han R."/>
            <person name="Bertier L."/>
            <person name="Beede B."/>
            <person name="Kafkas S."/>
            <person name="Golino D."/>
            <person name="Preece J."/>
            <person name="Michelmore R."/>
        </authorList>
    </citation>
    <scope>NUCLEOTIDE SEQUENCE [LARGE SCALE GENOMIC DNA]</scope>
</reference>
<gene>
    <name evidence="1" type="ORF">Patl1_30406</name>
</gene>